<feature type="region of interest" description="Disordered" evidence="8">
    <location>
        <begin position="240"/>
        <end position="265"/>
    </location>
</feature>
<dbReference type="GO" id="GO:0046872">
    <property type="term" value="F:metal ion binding"/>
    <property type="evidence" value="ECO:0007669"/>
    <property type="project" value="UniProtKB-KW"/>
</dbReference>
<dbReference type="Proteomes" id="UP000014760">
    <property type="component" value="Unassembled WGS sequence"/>
</dbReference>
<evidence type="ECO:0000313" key="11">
    <source>
        <dbReference type="EnsemblMetazoa" id="CapteP160006"/>
    </source>
</evidence>
<keyword evidence="6" id="KW-0539">Nucleus</keyword>
<accession>R7UDX2</accession>
<dbReference type="InterPro" id="IPR001781">
    <property type="entry name" value="Znf_LIM"/>
</dbReference>
<dbReference type="SMART" id="SM00132">
    <property type="entry name" value="LIM"/>
    <property type="match status" value="2"/>
</dbReference>
<keyword evidence="3" id="KW-0677">Repeat</keyword>
<dbReference type="OrthoDB" id="8062037at2759"/>
<keyword evidence="5 7" id="KW-0440">LIM domain</keyword>
<dbReference type="Pfam" id="PF00412">
    <property type="entry name" value="LIM"/>
    <property type="match status" value="2"/>
</dbReference>
<feature type="domain" description="LIM zinc-binding" evidence="9">
    <location>
        <begin position="26"/>
        <end position="86"/>
    </location>
</feature>
<dbReference type="STRING" id="283909.R7UDX2"/>
<feature type="compositionally biased region" description="Low complexity" evidence="8">
    <location>
        <begin position="242"/>
        <end position="257"/>
    </location>
</feature>
<evidence type="ECO:0000256" key="4">
    <source>
        <dbReference type="ARBA" id="ARBA00022833"/>
    </source>
</evidence>
<evidence type="ECO:0000256" key="2">
    <source>
        <dbReference type="ARBA" id="ARBA00022723"/>
    </source>
</evidence>
<feature type="domain" description="LIM zinc-binding" evidence="9">
    <location>
        <begin position="164"/>
        <end position="224"/>
    </location>
</feature>
<evidence type="ECO:0000313" key="12">
    <source>
        <dbReference type="Proteomes" id="UP000014760"/>
    </source>
</evidence>
<protein>
    <recommendedName>
        <fullName evidence="9">LIM zinc-binding domain-containing protein</fullName>
    </recommendedName>
</protein>
<reference evidence="12" key="1">
    <citation type="submission" date="2012-12" db="EMBL/GenBank/DDBJ databases">
        <authorList>
            <person name="Hellsten U."/>
            <person name="Grimwood J."/>
            <person name="Chapman J.A."/>
            <person name="Shapiro H."/>
            <person name="Aerts A."/>
            <person name="Otillar R.P."/>
            <person name="Terry A.Y."/>
            <person name="Boore J.L."/>
            <person name="Simakov O."/>
            <person name="Marletaz F."/>
            <person name="Cho S.-J."/>
            <person name="Edsinger-Gonzales E."/>
            <person name="Havlak P."/>
            <person name="Kuo D.-H."/>
            <person name="Larsson T."/>
            <person name="Lv J."/>
            <person name="Arendt D."/>
            <person name="Savage R."/>
            <person name="Osoegawa K."/>
            <person name="de Jong P."/>
            <person name="Lindberg D.R."/>
            <person name="Seaver E.C."/>
            <person name="Weisblat D.A."/>
            <person name="Putnam N.H."/>
            <person name="Grigoriev I.V."/>
            <person name="Rokhsar D.S."/>
        </authorList>
    </citation>
    <scope>NUCLEOTIDE SEQUENCE</scope>
    <source>
        <strain evidence="12">I ESC-2004</strain>
    </source>
</reference>
<dbReference type="PROSITE" id="PS00478">
    <property type="entry name" value="LIM_DOMAIN_1"/>
    <property type="match status" value="2"/>
</dbReference>
<evidence type="ECO:0000259" key="9">
    <source>
        <dbReference type="PROSITE" id="PS50023"/>
    </source>
</evidence>
<dbReference type="GO" id="GO:0005737">
    <property type="term" value="C:cytoplasm"/>
    <property type="evidence" value="ECO:0007669"/>
    <property type="project" value="TreeGrafter"/>
</dbReference>
<evidence type="ECO:0000256" key="5">
    <source>
        <dbReference type="ARBA" id="ARBA00023038"/>
    </source>
</evidence>
<name>R7UDX2_CAPTE</name>
<dbReference type="SUPFAM" id="SSF57716">
    <property type="entry name" value="Glucocorticoid receptor-like (DNA-binding domain)"/>
    <property type="match status" value="4"/>
</dbReference>
<comment type="subcellular location">
    <subcellularLocation>
        <location evidence="1">Nucleus</location>
    </subcellularLocation>
</comment>
<proteinExistence type="predicted"/>
<keyword evidence="2 7" id="KW-0479">Metal-binding</keyword>
<dbReference type="PANTHER" id="PTHR24215:SF35">
    <property type="entry name" value="MUSCLE LIM PROTEIN MLP84B"/>
    <property type="match status" value="1"/>
</dbReference>
<dbReference type="FunFam" id="2.10.110.10:FF:000001">
    <property type="entry name" value="Cysteine and glycine-rich protein 1"/>
    <property type="match status" value="2"/>
</dbReference>
<dbReference type="HOGENOM" id="CLU_054591_1_0_1"/>
<keyword evidence="4 7" id="KW-0862">Zinc</keyword>
<keyword evidence="12" id="KW-1185">Reference proteome</keyword>
<reference evidence="11" key="3">
    <citation type="submission" date="2015-06" db="UniProtKB">
        <authorList>
            <consortium name="EnsemblMetazoa"/>
        </authorList>
    </citation>
    <scope>IDENTIFICATION</scope>
</reference>
<dbReference type="OMA" id="NYVAHEQ"/>
<reference evidence="10 12" key="2">
    <citation type="journal article" date="2013" name="Nature">
        <title>Insights into bilaterian evolution from three spiralian genomes.</title>
        <authorList>
            <person name="Simakov O."/>
            <person name="Marletaz F."/>
            <person name="Cho S.J."/>
            <person name="Edsinger-Gonzales E."/>
            <person name="Havlak P."/>
            <person name="Hellsten U."/>
            <person name="Kuo D.H."/>
            <person name="Larsson T."/>
            <person name="Lv J."/>
            <person name="Arendt D."/>
            <person name="Savage R."/>
            <person name="Osoegawa K."/>
            <person name="de Jong P."/>
            <person name="Grimwood J."/>
            <person name="Chapman J.A."/>
            <person name="Shapiro H."/>
            <person name="Aerts A."/>
            <person name="Otillar R.P."/>
            <person name="Terry A.Y."/>
            <person name="Boore J.L."/>
            <person name="Grigoriev I.V."/>
            <person name="Lindberg D.R."/>
            <person name="Seaver E.C."/>
            <person name="Weisblat D.A."/>
            <person name="Putnam N.H."/>
            <person name="Rokhsar D.S."/>
        </authorList>
    </citation>
    <scope>NUCLEOTIDE SEQUENCE</scope>
    <source>
        <strain evidence="10 12">I ESC-2004</strain>
    </source>
</reference>
<sequence>MGRVTYGGTGVSYECKRVQVTTPGAPTCPRCNDRVYFNEEKKALGKSWHTKCFTCALCKKSLSSNNSANHEDEIYCVACHRKNFGPKGYGFAGGAAGLSTDATFLTQRRPSTSSTSPGSDISSRAVPAGVGGFSGVSGVSGVSTSYPAPPSSAAHEKFNSMSAECCPRCQKKVYFAEEVRVGLRKYHKLCFKCDNCKKLLEASRVNEHEDSLYCQACYGKKFGPKGYGFSGGAATLMTSEKSSFPSSHQTHSSAQSQEWTEPIHV</sequence>
<evidence type="ECO:0000313" key="10">
    <source>
        <dbReference type="EMBL" id="ELU04605.1"/>
    </source>
</evidence>
<dbReference type="GO" id="GO:0030036">
    <property type="term" value="P:actin cytoskeleton organization"/>
    <property type="evidence" value="ECO:0007669"/>
    <property type="project" value="TreeGrafter"/>
</dbReference>
<dbReference type="EMBL" id="KB302197">
    <property type="protein sequence ID" value="ELU04605.1"/>
    <property type="molecule type" value="Genomic_DNA"/>
</dbReference>
<evidence type="ECO:0000256" key="6">
    <source>
        <dbReference type="ARBA" id="ARBA00023242"/>
    </source>
</evidence>
<evidence type="ECO:0000256" key="8">
    <source>
        <dbReference type="SAM" id="MobiDB-lite"/>
    </source>
</evidence>
<dbReference type="AlphaFoldDB" id="R7UDX2"/>
<dbReference type="Gene3D" id="2.10.110.10">
    <property type="entry name" value="Cysteine Rich Protein"/>
    <property type="match status" value="2"/>
</dbReference>
<dbReference type="PROSITE" id="PS50023">
    <property type="entry name" value="LIM_DOMAIN_2"/>
    <property type="match status" value="2"/>
</dbReference>
<dbReference type="CDD" id="cd09326">
    <property type="entry name" value="LIM_CRP_like"/>
    <property type="match status" value="2"/>
</dbReference>
<evidence type="ECO:0000256" key="7">
    <source>
        <dbReference type="PROSITE-ProRule" id="PRU00125"/>
    </source>
</evidence>
<organism evidence="10">
    <name type="scientific">Capitella teleta</name>
    <name type="common">Polychaete worm</name>
    <dbReference type="NCBI Taxonomy" id="283909"/>
    <lineage>
        <taxon>Eukaryota</taxon>
        <taxon>Metazoa</taxon>
        <taxon>Spiralia</taxon>
        <taxon>Lophotrochozoa</taxon>
        <taxon>Annelida</taxon>
        <taxon>Polychaeta</taxon>
        <taxon>Sedentaria</taxon>
        <taxon>Scolecida</taxon>
        <taxon>Capitellidae</taxon>
        <taxon>Capitella</taxon>
    </lineage>
</organism>
<gene>
    <name evidence="10" type="ORF">CAPTEDRAFT_160006</name>
</gene>
<dbReference type="EMBL" id="AMQN01001409">
    <property type="status" value="NOT_ANNOTATED_CDS"/>
    <property type="molecule type" value="Genomic_DNA"/>
</dbReference>
<evidence type="ECO:0000256" key="3">
    <source>
        <dbReference type="ARBA" id="ARBA00022737"/>
    </source>
</evidence>
<dbReference type="PANTHER" id="PTHR24215">
    <property type="entry name" value="RHO-GTPASE-ACTIVATING PROTEIN LRG1"/>
    <property type="match status" value="1"/>
</dbReference>
<evidence type="ECO:0000256" key="1">
    <source>
        <dbReference type="ARBA" id="ARBA00004123"/>
    </source>
</evidence>
<dbReference type="GO" id="GO:0005634">
    <property type="term" value="C:nucleus"/>
    <property type="evidence" value="ECO:0007669"/>
    <property type="project" value="UniProtKB-SubCell"/>
</dbReference>
<dbReference type="EnsemblMetazoa" id="CapteT160006">
    <property type="protein sequence ID" value="CapteP160006"/>
    <property type="gene ID" value="CapteG160006"/>
</dbReference>